<protein>
    <recommendedName>
        <fullName evidence="5">BHLH domain-containing protein</fullName>
    </recommendedName>
</protein>
<evidence type="ECO:0000313" key="6">
    <source>
        <dbReference type="EMBL" id="KAL3400299.1"/>
    </source>
</evidence>
<dbReference type="EMBL" id="JBJJXI010000051">
    <property type="protein sequence ID" value="KAL3400299.1"/>
    <property type="molecule type" value="Genomic_DNA"/>
</dbReference>
<keyword evidence="3" id="KW-0804">Transcription</keyword>
<organism evidence="6 7">
    <name type="scientific">Trichogramma kaykai</name>
    <dbReference type="NCBI Taxonomy" id="54128"/>
    <lineage>
        <taxon>Eukaryota</taxon>
        <taxon>Metazoa</taxon>
        <taxon>Ecdysozoa</taxon>
        <taxon>Arthropoda</taxon>
        <taxon>Hexapoda</taxon>
        <taxon>Insecta</taxon>
        <taxon>Pterygota</taxon>
        <taxon>Neoptera</taxon>
        <taxon>Endopterygota</taxon>
        <taxon>Hymenoptera</taxon>
        <taxon>Apocrita</taxon>
        <taxon>Proctotrupomorpha</taxon>
        <taxon>Chalcidoidea</taxon>
        <taxon>Trichogrammatidae</taxon>
        <taxon>Trichogramma</taxon>
    </lineage>
</organism>
<evidence type="ECO:0000256" key="3">
    <source>
        <dbReference type="ARBA" id="ARBA00023163"/>
    </source>
</evidence>
<feature type="region of interest" description="Disordered" evidence="4">
    <location>
        <begin position="1"/>
        <end position="108"/>
    </location>
</feature>
<dbReference type="PANTHER" id="PTHR13864">
    <property type="entry name" value="T-CELL ACUTE LYMPHOCYTIC LEUKEMIA/STEM CELL LEUKEMIA-RELATED"/>
    <property type="match status" value="1"/>
</dbReference>
<dbReference type="Proteomes" id="UP001627154">
    <property type="component" value="Unassembled WGS sequence"/>
</dbReference>
<name>A0ABD2X576_9HYME</name>
<dbReference type="Gene3D" id="4.10.280.10">
    <property type="entry name" value="Helix-loop-helix DNA-binding domain"/>
    <property type="match status" value="1"/>
</dbReference>
<reference evidence="6 7" key="1">
    <citation type="journal article" date="2024" name="bioRxiv">
        <title>A reference genome for Trichogramma kaykai: A tiny desert-dwelling parasitoid wasp with competing sex-ratio distorters.</title>
        <authorList>
            <person name="Culotta J."/>
            <person name="Lindsey A.R."/>
        </authorList>
    </citation>
    <scope>NUCLEOTIDE SEQUENCE [LARGE SCALE GENOMIC DNA]</scope>
    <source>
        <strain evidence="6 7">KSX58</strain>
    </source>
</reference>
<feature type="compositionally biased region" description="Polar residues" evidence="4">
    <location>
        <begin position="1"/>
        <end position="21"/>
    </location>
</feature>
<feature type="domain" description="BHLH" evidence="5">
    <location>
        <begin position="114"/>
        <end position="166"/>
    </location>
</feature>
<gene>
    <name evidence="6" type="ORF">TKK_006175</name>
</gene>
<dbReference type="InterPro" id="IPR040238">
    <property type="entry name" value="TAL-like"/>
</dbReference>
<dbReference type="SMART" id="SM00353">
    <property type="entry name" value="HLH"/>
    <property type="match status" value="1"/>
</dbReference>
<dbReference type="GO" id="GO:0003677">
    <property type="term" value="F:DNA binding"/>
    <property type="evidence" value="ECO:0007669"/>
    <property type="project" value="UniProtKB-KW"/>
</dbReference>
<evidence type="ECO:0000313" key="7">
    <source>
        <dbReference type="Proteomes" id="UP001627154"/>
    </source>
</evidence>
<feature type="compositionally biased region" description="Low complexity" evidence="4">
    <location>
        <begin position="28"/>
        <end position="40"/>
    </location>
</feature>
<evidence type="ECO:0000256" key="2">
    <source>
        <dbReference type="ARBA" id="ARBA00023125"/>
    </source>
</evidence>
<dbReference type="CDD" id="cd19708">
    <property type="entry name" value="bHLH_TS_dHLH3B_like"/>
    <property type="match status" value="1"/>
</dbReference>
<keyword evidence="2" id="KW-0238">DNA-binding</keyword>
<dbReference type="InterPro" id="IPR036638">
    <property type="entry name" value="HLH_DNA-bd_sf"/>
</dbReference>
<evidence type="ECO:0000256" key="1">
    <source>
        <dbReference type="ARBA" id="ARBA00023015"/>
    </source>
</evidence>
<dbReference type="Pfam" id="PF00010">
    <property type="entry name" value="HLH"/>
    <property type="match status" value="1"/>
</dbReference>
<dbReference type="PROSITE" id="PS50888">
    <property type="entry name" value="BHLH"/>
    <property type="match status" value="1"/>
</dbReference>
<feature type="compositionally biased region" description="Polar residues" evidence="4">
    <location>
        <begin position="87"/>
        <end position="98"/>
    </location>
</feature>
<sequence length="390" mass="42846">MLTYSSTTSCGGASENENGSPADSLLSGEGEIIAEELAGGDSPETSRDDEEEATMSDDFYSHDTDDEDDQQLQQQQQQQGRKKQERSNSADGASSPRNNGFGESASPRVGSIGVRKLFTNSRERWRQQNVSGAFSELRKLVPTHPPDKKLSKNEILRMAIKYIRLLSSVLEWQKSQESNESISSAVPDIFIKSEPLHQPSILNQQTTAAAIYQAKAAIACIKQENNKSRIVFSTSKSQFLNSPTSTDKHKNNLSMISVHNFANVKNLMSHSAINAQNDSSNQFLANNLPSFSNNLNSSRAINNKAGLGKGGHTSAQLNLSIVSSVPSNLSNNATSKALKTEIKNEDELMTRSRCSSRELTNGQLINIRKRLKGSYNKDSEEPKLKMSCLR</sequence>
<comment type="caution">
    <text evidence="6">The sequence shown here is derived from an EMBL/GenBank/DDBJ whole genome shotgun (WGS) entry which is preliminary data.</text>
</comment>
<keyword evidence="1" id="KW-0805">Transcription regulation</keyword>
<dbReference type="PANTHER" id="PTHR13864:SF15">
    <property type="entry name" value="T-CELL ACUTE LYMPHOCYTIC LEUKEMIA PROTEIN 1 HOMOLOG-RELATED"/>
    <property type="match status" value="1"/>
</dbReference>
<dbReference type="FunFam" id="4.10.280.10:FF:000015">
    <property type="entry name" value="T-cell acute lymphocytic leukemia 1"/>
    <property type="match status" value="1"/>
</dbReference>
<evidence type="ECO:0000256" key="4">
    <source>
        <dbReference type="SAM" id="MobiDB-lite"/>
    </source>
</evidence>
<dbReference type="SUPFAM" id="SSF47459">
    <property type="entry name" value="HLH, helix-loop-helix DNA-binding domain"/>
    <property type="match status" value="1"/>
</dbReference>
<evidence type="ECO:0000259" key="5">
    <source>
        <dbReference type="PROSITE" id="PS50888"/>
    </source>
</evidence>
<dbReference type="AlphaFoldDB" id="A0ABD2X576"/>
<dbReference type="InterPro" id="IPR011598">
    <property type="entry name" value="bHLH_dom"/>
</dbReference>
<proteinExistence type="predicted"/>
<accession>A0ABD2X576</accession>
<keyword evidence="7" id="KW-1185">Reference proteome</keyword>